<reference evidence="1 2" key="1">
    <citation type="journal article" date="2011" name="Int. J. Syst. Evol. Microbiol.">
        <title>Description of Undibacterium oligocarboniphilum sp. nov., isolated from purified water, and Undibacterium pigrum strain CCUG 49012 as the type strain of Undibacterium parvum sp. nov., and emended descriptions of the genus Undibacterium and the species Undibacterium pigrum.</title>
        <authorList>
            <person name="Eder W."/>
            <person name="Wanner G."/>
            <person name="Ludwig W."/>
            <person name="Busse H.J."/>
            <person name="Ziemke-Kageler F."/>
            <person name="Lang E."/>
        </authorList>
    </citation>
    <scope>NUCLEOTIDE SEQUENCE [LARGE SCALE GENOMIC DNA]</scope>
    <source>
        <strain evidence="1 2">DSM 23061</strain>
    </source>
</reference>
<name>A0A3Q9BU65_9BURK</name>
<keyword evidence="2" id="KW-1185">Reference proteome</keyword>
<dbReference type="Proteomes" id="UP000275663">
    <property type="component" value="Chromosome"/>
</dbReference>
<dbReference type="RefSeq" id="WP_126128925.1">
    <property type="nucleotide sequence ID" value="NZ_CP034464.1"/>
</dbReference>
<evidence type="ECO:0000313" key="2">
    <source>
        <dbReference type="Proteomes" id="UP000275663"/>
    </source>
</evidence>
<evidence type="ECO:0000313" key="1">
    <source>
        <dbReference type="EMBL" id="AZP13556.1"/>
    </source>
</evidence>
<accession>A0A3Q9BU65</accession>
<dbReference type="AlphaFoldDB" id="A0A3Q9BU65"/>
<dbReference type="EMBL" id="CP034464">
    <property type="protein sequence ID" value="AZP13556.1"/>
    <property type="molecule type" value="Genomic_DNA"/>
</dbReference>
<gene>
    <name evidence="1" type="ORF">EJN92_17115</name>
</gene>
<proteinExistence type="predicted"/>
<protein>
    <submittedName>
        <fullName evidence="1">Uncharacterized protein</fullName>
    </submittedName>
</protein>
<organism evidence="1 2">
    <name type="scientific">Undibacterium parvum</name>
    <dbReference type="NCBI Taxonomy" id="401471"/>
    <lineage>
        <taxon>Bacteria</taxon>
        <taxon>Pseudomonadati</taxon>
        <taxon>Pseudomonadota</taxon>
        <taxon>Betaproteobacteria</taxon>
        <taxon>Burkholderiales</taxon>
        <taxon>Oxalobacteraceae</taxon>
        <taxon>Undibacterium</taxon>
    </lineage>
</organism>
<sequence length="93" mass="10015">MNAIKENANKMIALTDRQAGCSVSALTAPSAAISNQDLLQHASHLHQQLAVSQVPDSGIAFPHQGKTFFFKVRDRKLAVIDEQGYLVIEGGAQ</sequence>
<dbReference type="KEGG" id="upv:EJN92_17115"/>